<dbReference type="InterPro" id="IPR014914">
    <property type="entry name" value="RES_dom"/>
</dbReference>
<sequence>MTARGPTATFAKSRLDLHTVPAGVRFGRIYLSRYPHPLGYGKSPSRFSDPRRRIAANRFGVLYLGDTLKVCFLEAVLRDRRDGADGSLLLSEDELQDRHYATIEIASPLTMVDLRGDRAIRMGVPTDVARALRQTLARHWSLAWHEHPSGPDGIVSPSRLNGQTNLAIFDRAVPKLKAIGVQPLIGVAGLATVLDDLMVELAP</sequence>
<dbReference type="RefSeq" id="WP_038950821.1">
    <property type="nucleotide sequence ID" value="NZ_JBEPTQ010000002.1"/>
</dbReference>
<dbReference type="Pfam" id="PF08808">
    <property type="entry name" value="RES"/>
    <property type="match status" value="1"/>
</dbReference>
<organism evidence="2 3">
    <name type="scientific">Bradyrhizobium japonicum</name>
    <dbReference type="NCBI Taxonomy" id="375"/>
    <lineage>
        <taxon>Bacteria</taxon>
        <taxon>Pseudomonadati</taxon>
        <taxon>Pseudomonadota</taxon>
        <taxon>Alphaproteobacteria</taxon>
        <taxon>Hyphomicrobiales</taxon>
        <taxon>Nitrobacteraceae</taxon>
        <taxon>Bradyrhizobium</taxon>
    </lineage>
</organism>
<proteinExistence type="predicted"/>
<accession>A0ABV2S7U1</accession>
<feature type="domain" description="RES" evidence="1">
    <location>
        <begin position="37"/>
        <end position="180"/>
    </location>
</feature>
<dbReference type="SMART" id="SM00953">
    <property type="entry name" value="RES"/>
    <property type="match status" value="1"/>
</dbReference>
<evidence type="ECO:0000313" key="3">
    <source>
        <dbReference type="Proteomes" id="UP001549291"/>
    </source>
</evidence>
<keyword evidence="3" id="KW-1185">Reference proteome</keyword>
<evidence type="ECO:0000313" key="2">
    <source>
        <dbReference type="EMBL" id="MET4724845.1"/>
    </source>
</evidence>
<name>A0ABV2S7U1_BRAJP</name>
<gene>
    <name evidence="2" type="ORF">ABIF63_008951</name>
</gene>
<dbReference type="EMBL" id="JBEPTQ010000002">
    <property type="protein sequence ID" value="MET4724845.1"/>
    <property type="molecule type" value="Genomic_DNA"/>
</dbReference>
<evidence type="ECO:0000259" key="1">
    <source>
        <dbReference type="SMART" id="SM00953"/>
    </source>
</evidence>
<reference evidence="2 3" key="1">
    <citation type="submission" date="2024-06" db="EMBL/GenBank/DDBJ databases">
        <title>Genomic Encyclopedia of Type Strains, Phase V (KMG-V): Genome sequencing to study the core and pangenomes of soil and plant-associated prokaryotes.</title>
        <authorList>
            <person name="Whitman W."/>
        </authorList>
    </citation>
    <scope>NUCLEOTIDE SEQUENCE [LARGE SCALE GENOMIC DNA]</scope>
    <source>
        <strain evidence="2 3">USDA 160</strain>
    </source>
</reference>
<comment type="caution">
    <text evidence="2">The sequence shown here is derived from an EMBL/GenBank/DDBJ whole genome shotgun (WGS) entry which is preliminary data.</text>
</comment>
<protein>
    <recommendedName>
        <fullName evidence="1">RES domain-containing protein</fullName>
    </recommendedName>
</protein>
<dbReference type="Proteomes" id="UP001549291">
    <property type="component" value="Unassembled WGS sequence"/>
</dbReference>